<dbReference type="Gene3D" id="1.20.1270.280">
    <property type="match status" value="1"/>
</dbReference>
<dbReference type="GO" id="GO:0005874">
    <property type="term" value="C:microtubule"/>
    <property type="evidence" value="ECO:0007669"/>
    <property type="project" value="UniProtKB-KW"/>
</dbReference>
<protein>
    <recommendedName>
        <fullName evidence="4">Dynein heavy chain, cytoplasmic</fullName>
    </recommendedName>
</protein>
<feature type="domain" description="AAA+ ATPase" evidence="16">
    <location>
        <begin position="3126"/>
        <end position="3292"/>
    </location>
</feature>
<keyword evidence="5" id="KW-0963">Cytoplasm</keyword>
<keyword evidence="18" id="KW-1185">Reference proteome</keyword>
<dbReference type="Gene3D" id="1.10.8.1220">
    <property type="match status" value="1"/>
</dbReference>
<keyword evidence="9" id="KW-0067">ATP-binding</keyword>
<keyword evidence="10" id="KW-0243">Dynein</keyword>
<dbReference type="Gene3D" id="1.20.58.1120">
    <property type="match status" value="1"/>
</dbReference>
<organism evidence="17 18">
    <name type="scientific">Besnoitia besnoiti</name>
    <name type="common">Apicomplexan protozoan</name>
    <dbReference type="NCBI Taxonomy" id="94643"/>
    <lineage>
        <taxon>Eukaryota</taxon>
        <taxon>Sar</taxon>
        <taxon>Alveolata</taxon>
        <taxon>Apicomplexa</taxon>
        <taxon>Conoidasida</taxon>
        <taxon>Coccidia</taxon>
        <taxon>Eucoccidiorida</taxon>
        <taxon>Eimeriorina</taxon>
        <taxon>Sarcocystidae</taxon>
        <taxon>Besnoitia</taxon>
    </lineage>
</organism>
<dbReference type="InterPro" id="IPR042219">
    <property type="entry name" value="AAA_lid_11_sf"/>
</dbReference>
<dbReference type="Gene3D" id="3.20.180.20">
    <property type="entry name" value="Dynein heavy chain, N-terminal domain 2"/>
    <property type="match status" value="1"/>
</dbReference>
<dbReference type="Pfam" id="PF12774">
    <property type="entry name" value="AAA_6"/>
    <property type="match status" value="1"/>
</dbReference>
<keyword evidence="11 14" id="KW-0175">Coiled coil</keyword>
<dbReference type="FunFam" id="3.20.180.20:FF:000002">
    <property type="entry name" value="Cytoplasmic dynein heavy chain 1"/>
    <property type="match status" value="1"/>
</dbReference>
<dbReference type="GO" id="GO:0030286">
    <property type="term" value="C:dynein complex"/>
    <property type="evidence" value="ECO:0007669"/>
    <property type="project" value="UniProtKB-KW"/>
</dbReference>
<dbReference type="InterPro" id="IPR054354">
    <property type="entry name" value="DYNC2H1-like_lid"/>
</dbReference>
<feature type="region of interest" description="Disordered" evidence="15">
    <location>
        <begin position="213"/>
        <end position="239"/>
    </location>
</feature>
<comment type="subcellular location">
    <subcellularLocation>
        <location evidence="1">Cytoplasm</location>
        <location evidence="1">Cytoskeleton</location>
    </subcellularLocation>
</comment>
<dbReference type="FunFam" id="1.20.140.100:FF:000002">
    <property type="entry name" value="Cytoplasmic dynein heavy chain 1"/>
    <property type="match status" value="1"/>
</dbReference>
<dbReference type="Gene3D" id="1.10.8.710">
    <property type="match status" value="1"/>
</dbReference>
<dbReference type="Gene3D" id="1.20.920.30">
    <property type="match status" value="2"/>
</dbReference>
<keyword evidence="13" id="KW-0206">Cytoskeleton</keyword>
<dbReference type="GeneID" id="40307643"/>
<gene>
    <name evidence="17" type="ORF">BESB_025910</name>
</gene>
<dbReference type="FunFam" id="1.10.287.2620:FF:000001">
    <property type="entry name" value="Cytoplasmic dynein heavy chain 1"/>
    <property type="match status" value="1"/>
</dbReference>
<reference evidence="17 18" key="1">
    <citation type="submission" date="2017-09" db="EMBL/GenBank/DDBJ databases">
        <title>Genome sequencing of Besnoitia besnoiti strain Bb-Ger1.</title>
        <authorList>
            <person name="Schares G."/>
            <person name="Venepally P."/>
            <person name="Lorenzi H.A."/>
        </authorList>
    </citation>
    <scope>NUCLEOTIDE SEQUENCE [LARGE SCALE GENOMIC DNA]</scope>
    <source>
        <strain evidence="17 18">Bb-Ger1</strain>
    </source>
</reference>
<evidence type="ECO:0000256" key="5">
    <source>
        <dbReference type="ARBA" id="ARBA00022490"/>
    </source>
</evidence>
<dbReference type="InterPro" id="IPR041228">
    <property type="entry name" value="Dynein_C"/>
</dbReference>
<evidence type="ECO:0000259" key="16">
    <source>
        <dbReference type="SMART" id="SM00382"/>
    </source>
</evidence>
<dbReference type="InterPro" id="IPR003593">
    <property type="entry name" value="AAA+_ATPase"/>
</dbReference>
<dbReference type="Pfam" id="PF18198">
    <property type="entry name" value="AAA_lid_11"/>
    <property type="match status" value="1"/>
</dbReference>
<dbReference type="Gene3D" id="3.40.50.300">
    <property type="entry name" value="P-loop containing nucleotide triphosphate hydrolases"/>
    <property type="match status" value="6"/>
</dbReference>
<evidence type="ECO:0000313" key="18">
    <source>
        <dbReference type="Proteomes" id="UP000224006"/>
    </source>
</evidence>
<feature type="coiled-coil region" evidence="14">
    <location>
        <begin position="3988"/>
        <end position="4015"/>
    </location>
</feature>
<evidence type="ECO:0000256" key="15">
    <source>
        <dbReference type="SAM" id="MobiDB-lite"/>
    </source>
</evidence>
<evidence type="ECO:0000313" key="17">
    <source>
        <dbReference type="EMBL" id="PFH31617.1"/>
    </source>
</evidence>
<feature type="region of interest" description="Disordered" evidence="15">
    <location>
        <begin position="137"/>
        <end position="160"/>
    </location>
</feature>
<evidence type="ECO:0000256" key="9">
    <source>
        <dbReference type="ARBA" id="ARBA00022840"/>
    </source>
</evidence>
<dbReference type="Pfam" id="PF12781">
    <property type="entry name" value="AAA_9"/>
    <property type="match status" value="1"/>
</dbReference>
<feature type="region of interest" description="Disordered" evidence="15">
    <location>
        <begin position="2496"/>
        <end position="2537"/>
    </location>
</feature>
<dbReference type="InterPro" id="IPR024743">
    <property type="entry name" value="Dynein_HC_stalk"/>
</dbReference>
<dbReference type="InterPro" id="IPR013602">
    <property type="entry name" value="Dynein_heavy_linker"/>
</dbReference>
<dbReference type="Pfam" id="PF08393">
    <property type="entry name" value="DHC_N2"/>
    <property type="match status" value="1"/>
</dbReference>
<dbReference type="InterPro" id="IPR035699">
    <property type="entry name" value="AAA_6"/>
</dbReference>
<evidence type="ECO:0000256" key="1">
    <source>
        <dbReference type="ARBA" id="ARBA00004245"/>
    </source>
</evidence>
<dbReference type="FunFam" id="3.40.50.300:FF:000373">
    <property type="entry name" value="Cytoplasmic dynein heavy chain 2"/>
    <property type="match status" value="1"/>
</dbReference>
<dbReference type="Proteomes" id="UP000224006">
    <property type="component" value="Unassembled WGS sequence"/>
</dbReference>
<dbReference type="CDD" id="cd00009">
    <property type="entry name" value="AAA"/>
    <property type="match status" value="2"/>
</dbReference>
<dbReference type="InterPro" id="IPR043160">
    <property type="entry name" value="Dynein_C_barrel"/>
</dbReference>
<feature type="domain" description="AAA+ ATPase" evidence="16">
    <location>
        <begin position="2735"/>
        <end position="2897"/>
    </location>
</feature>
<feature type="coiled-coil region" evidence="14">
    <location>
        <begin position="1698"/>
        <end position="1725"/>
    </location>
</feature>
<dbReference type="Gene3D" id="1.10.8.720">
    <property type="entry name" value="Region D6 of dynein motor"/>
    <property type="match status" value="1"/>
</dbReference>
<dbReference type="PANTHER" id="PTHR45703">
    <property type="entry name" value="DYNEIN HEAVY CHAIN"/>
    <property type="match status" value="1"/>
</dbReference>
<evidence type="ECO:0000256" key="12">
    <source>
        <dbReference type="ARBA" id="ARBA00023175"/>
    </source>
</evidence>
<name>A0A2A9M7J0_BESBE</name>
<dbReference type="InterPro" id="IPR042228">
    <property type="entry name" value="Dynein_linker_3"/>
</dbReference>
<comment type="similarity">
    <text evidence="2">Belongs to the dynein heavy chain family.</text>
</comment>
<dbReference type="OrthoDB" id="424310at2759"/>
<keyword evidence="6" id="KW-0493">Microtubule</keyword>
<dbReference type="RefSeq" id="XP_029215626.1">
    <property type="nucleotide sequence ID" value="XM_029361271.1"/>
</dbReference>
<dbReference type="FunFam" id="1.10.8.710:FF:000009">
    <property type="entry name" value="Dynein heavy chain-like protein"/>
    <property type="match status" value="1"/>
</dbReference>
<feature type="coiled-coil region" evidence="14">
    <location>
        <begin position="3423"/>
        <end position="3482"/>
    </location>
</feature>
<dbReference type="GO" id="GO:0008569">
    <property type="term" value="F:minus-end-directed microtubule motor activity"/>
    <property type="evidence" value="ECO:0007669"/>
    <property type="project" value="InterPro"/>
</dbReference>
<dbReference type="InterPro" id="IPR024317">
    <property type="entry name" value="Dynein_heavy_chain_D4_dom"/>
</dbReference>
<dbReference type="InterPro" id="IPR026983">
    <property type="entry name" value="DHC"/>
</dbReference>
<evidence type="ECO:0000256" key="6">
    <source>
        <dbReference type="ARBA" id="ARBA00022701"/>
    </source>
</evidence>
<dbReference type="InterPro" id="IPR013594">
    <property type="entry name" value="Dynein_heavy_tail"/>
</dbReference>
<feature type="coiled-coil region" evidence="14">
    <location>
        <begin position="3648"/>
        <end position="3717"/>
    </location>
</feature>
<dbReference type="FunFam" id="3.10.490.20:FF:000004">
    <property type="entry name" value="Cytoplasmic dynein heavy chain 2"/>
    <property type="match status" value="1"/>
</dbReference>
<dbReference type="Pfam" id="PF12775">
    <property type="entry name" value="AAA_7"/>
    <property type="match status" value="1"/>
</dbReference>
<dbReference type="InterPro" id="IPR043157">
    <property type="entry name" value="Dynein_AAA1S"/>
</dbReference>
<evidence type="ECO:0000256" key="2">
    <source>
        <dbReference type="ARBA" id="ARBA00008887"/>
    </source>
</evidence>
<dbReference type="PANTHER" id="PTHR45703:SF36">
    <property type="entry name" value="DYNEIN HEAVY CHAIN, CYTOPLASMIC"/>
    <property type="match status" value="1"/>
</dbReference>
<keyword evidence="7" id="KW-0677">Repeat</keyword>
<evidence type="ECO:0000256" key="8">
    <source>
        <dbReference type="ARBA" id="ARBA00022741"/>
    </source>
</evidence>
<comment type="subunit">
    <text evidence="3">Consists of at least two heavy chains and a number of intermediate and light chains.</text>
</comment>
<dbReference type="Gene3D" id="1.10.287.2620">
    <property type="match status" value="1"/>
</dbReference>
<dbReference type="FunFam" id="3.40.50.300:FF:002357">
    <property type="entry name" value="Glutathione S-transferase class-mu 26 kDa isozyme"/>
    <property type="match status" value="1"/>
</dbReference>
<dbReference type="Pfam" id="PF08385">
    <property type="entry name" value="DHC_N1"/>
    <property type="match status" value="1"/>
</dbReference>
<dbReference type="Pfam" id="PF17852">
    <property type="entry name" value="Dynein_AAA_lid"/>
    <property type="match status" value="1"/>
</dbReference>
<dbReference type="Pfam" id="PF22597">
    <property type="entry name" value="DYN_lid"/>
    <property type="match status" value="1"/>
</dbReference>
<evidence type="ECO:0000256" key="13">
    <source>
        <dbReference type="ARBA" id="ARBA00023212"/>
    </source>
</evidence>
<feature type="compositionally biased region" description="Low complexity" evidence="15">
    <location>
        <begin position="140"/>
        <end position="152"/>
    </location>
</feature>
<accession>A0A2A9M7J0</accession>
<dbReference type="InterPro" id="IPR004273">
    <property type="entry name" value="Dynein_heavy_D6_P-loop"/>
</dbReference>
<feature type="region of interest" description="Disordered" evidence="15">
    <location>
        <begin position="56"/>
        <end position="102"/>
    </location>
</feature>
<dbReference type="Gene3D" id="6.10.140.1060">
    <property type="match status" value="1"/>
</dbReference>
<dbReference type="Pfam" id="PF12777">
    <property type="entry name" value="MT"/>
    <property type="match status" value="1"/>
</dbReference>
<evidence type="ECO:0000256" key="10">
    <source>
        <dbReference type="ARBA" id="ARBA00023017"/>
    </source>
</evidence>
<dbReference type="FunFam" id="3.40.50.300:FF:000122">
    <property type="entry name" value="Cytoplasmic dynein 1 heavy chain"/>
    <property type="match status" value="1"/>
</dbReference>
<dbReference type="InterPro" id="IPR041658">
    <property type="entry name" value="AAA_lid_11"/>
</dbReference>
<dbReference type="STRING" id="94643.A0A2A9M7J0"/>
<evidence type="ECO:0000256" key="3">
    <source>
        <dbReference type="ARBA" id="ARBA00011655"/>
    </source>
</evidence>
<sequence length="5008" mass="560255">MERQKIALSNFLLEICPALLNCSRPSLQSLLAKEGDHTLHTFLIDQQQQVLVVGREPVSKQKPGKSGSGGAAGAGDAATAPGGAGEDGAAAAPALEENEDEEDEQYRLFVDLGFAAHSLGRASSVAFLKRPGFSLEEQTAPAEGDGGAAAQDGGAGGATQRKTIGQQLAVLRCGFGDDGESSLDVTQLYMQRGLAPMLHVALTQKDLETGAGAQAGGAGANGSSAGPQAGGVGGCEESGEGTAAAKVAASSVHQTVNKKMAELLMAVQQAQQNVDIPLIQLAVDPVIEEAVRRAQAEGRRATVEDIGEKLHDTGYLIALQNHVNRWIKDIQKVCRMQRDASTGSAAEEVSYWVGMERAISHVEDQLKTPEAELTLQVLKQTRKVFATMTFEQDAGLKQASDMVANVNVLIRDFPVNDLLGATSVEQLTQAVRTVFMHLRKLKNATQYPLSRAYQLVEALSRDLSQQLVNVLSQQNLLLLGYEEFEHATGGCTELFRTWEEEVRQFKEMVRDQSKKRGLSERPPSKLICEHLVLQERMGELRQFRRQHHRLKEVISKVLASNAGGDLSAQKEVAGAYELMQTVDVLDVSRTGQEAWEAARKAYDDRIDRVESQITARLRDRLGASTTSGEMFRVFSQFNALFFRPRVRGAIQEYQTTLIQQVKQDLRKLQASFLDGHQKVETLTMAEVRDMAPVAGSIVWAKQLERKLEGLVGRIEDVLGRGWEQHVEGQRLRQDIDAFKARLSQNELFDSWLRVVKDEKRLDASDRIFVIRIMGGRGLELDVNFDPEILALFKEVRLLNTLHFRIPYSVKVMADEAKVLYPFVTTLRVVLRTYTEACNSIEFSNARAAPANMRTKSGESIIALLVAAYQRDAQQRLAEGMTLRWDADRLEAYVRKLADVVYSFEGKVELGLLRHADALKDIEAIRSVPLDAPKETLQEMLTEVQKQIEEQQLQHFSNIHLWARLLDRHVELILRSRVVDLINEWVKQFEAWPNAGTTLIKKPAMLEIQLRNQVLQVFPPVEAAHQFWMGELHDAIASVCLLPRLSARSGVVVDNLYSESSDDEEDGRQAGGEAAEVSLARRVRKDRTYRHIATQLLEPAVFFRAYDVINVHVQKVKAYVQTWLQYQVLWDVDVSEVIGRLSDDIETWQHLLNEIKAARSTFDTHESREDFGATVVDHKQAQSKLNIKYDAWHREILHAFGQKVASRTEAFFKHLHTLLTELEEQGKAEDPTETTISAVTFLSMSEFQMEAFMNGVGAQAEELLSSLVSNLTKFLLKLQEASKADVAWDATVESLRASERLLERQRFAFPSDWLWIDKVEGELETFQQLLRHQVLLVEQNREQIVDVVRRYNERVQYRLKHLYTEWMTHRPVSSDVAPKHAIQVLATYETQLAQLAKQYEFGLKAKQVLGLDDFQSADSEHFTPQNLEDEIKDMKGVWNALGSLFADVASLKDTPWASIVPKKVRQQLEELIEKIKKIPSRFRQYDAFEEMRNQLSAYLKLNMLITDLRTDSLKDRHWKLVMGVLKIKKPIQDVTLGTLWDAELVTNEAAIREILVQAQGETALEEFLRQVKDSWQERELIFVPYGTKTKLIKGWEDLFQLIEDQLAALQSMKMSPYFKVFEEEALTWEDKLNRLRSLLDSWVEVQRKWVYLQGVFTGSQDIPMLLPQEHQRFKGIDQDFKNIMKKASTIKNVMEVAAIDDLGRQLERLSDLLSRIQKALGEYLERQREQFARFYFVGDEDLLEMIGSARDVKVVQRHVNKLFAGIAVLDTDPDDPTVIVGMSSKEGESVPFVTTIPIMQYASLKDWLAAVEQQMVATLAENLAAAIAELQRVDMPKLLAEGEAPEVVTDHPFLKWIAAFPLQVLLLALQVSWTRSVEEALQQRGADENPLASRVLTYTVNLLGFLADRVVMDVGVTVRQRMVQIITELVHQRDVCRVLLDQSVESKDDFRWLQYMRFYFTAPAAKALPQHSLRIAMADATLSYGFEYLGMAERLIQTPLTDKCFLTLTQALNMKLGGNPFGPAGTGKTESVKALGTALGRYTLVFNCDETFDFNAMGRLFAGLCQVGAWGCFDEFNRLDEKILSAVSEQILTIQTGLREGRPTIDLLGKSVKLSTNVGIFVTMNPGYAGRSNLPDNLKQLFREIAMIVPDKQLIAQVTLFAQGFRSAERLASKIISLFDLCDRQLSKQPHYDFGLRSLKSALNSAGSLKRQWLQDRLAGAGSGVENEDPAAVAKVEEDLLLRSVCDTVVPKLVAQDVPLLRSLLAGVFPGSDISMLEEKVLCEEIERLAALRHMHCRGEWREKILQLYQIQKLQHGVMLVGPVGTGKSAAWRVLLDAMETVDGIKGHAHLLDPKAVPKEQLYGRLDSTTLEWQDGVFTAILRKILQQVGPTIAPKRHWIVFDGDVDPEWAENLNSVLDDNKLLTLPNGERLQIPSNVRLLFEVDTLKHATLATVSRCGMVWFSDSVLEVSTLFQHHLAAIKSGGVEAAAQGRQKKMARGASLARGDEEGPSAEDEREALAEREVVRTSSSSQLDGGVFGPPRSVGVGNAHLRELAAEVWRPYFEKDGFACQALECAMNCEHIMVPTHVRLVESTVALLKKGIAKLAEHQTEKKNEGVEPDDDVARSFLVRWLLLALLWGFGGSMSLANRLKFAKDVQEISPVRLPSALGSDDGDGGRDLTLLDFEPGVDDGEWRLWKEKVKQVDIEPHQVTDANLVIQTVDTLRHRHVVEGWLDEQRPFILCGPPGSGKTMTLTSVLKERTDFDIAFLNFSSGTTPQVLLKTFDQYCEFTKSPNGCVVMRPTQPGKKLIVFCDECNLPLPDKYGTQSVITFMREITETGGFWRLMPQMAQGGGPWTWVRVERVQFAGACNPPTDAGRHPMSDRFLRFAPLLFVDFPGSESLRQIYGTFNRAMLRPYPKLRAHADALTDSMVDFYSEFSQSFTVDTQPHYIYSPRELTRWKLAMAEALEGGGRDAGLVKSASRAVWGAEKGEGTFFAQTSITDGGRDAQLDPEEVDVKSMVRIYIHEGLRIFSDRLVHEAERQKTDQMIDQITLKHFDGIDSSVLQRPIIFTSLVTRRYEEVSRDELRALLQGKLRVFNEEVFNVQLVFFNEVLDHVTRIDRVLRQPLGHLLLVGASGAGKTILTKFVAWINGLSIFQIKAGRNYNTAAFEQDLRVVMKRAAIKEEKIAFILDESNALGPAFLERMNALLASGEVPGLFEGDEYTALINECKAAYGAGEYLSNESGEIFARFTRQVQRNLHIIFTMNPANPEFYNRQATSPALFNRCVIDWFGDWHERAMLEVAKAFTAPLMLPPEGFEADAVVGVSETIGDVQTAAQVQAEDNPVPLDPDDEARRVRLATSIVAFHAAVALSNKKLQRSGKKSNWMTPRDFLDFLHHFVNLVGEKADATGEQQRHLHAGLQTLRVAEEQVAEMRAALTEKEKVLTEKNEEAEKKMGQMVEQQSEAEEKKRGAEQLARRLDEQTGVIEERRQVVQKQLAEVEPLLLEAAEAVTNIPKKSLDELKSMANPPAMAKIAVEAVAVLITDAGDKPLNWDDARKVLKNQDFITKVVNFDCSNISPVTRKRVQTKFIHGGEWDLEKINRASKAAGPLAKWVESSVAFVTISEQVDPLQKEIEVLEVEALKNKEELLQQQELIGQLEGKLQQYKKDYAQLISQVESIKREMEDVQKKCARSMRLLQNLSSEKGRWSEQSDALQQAGFTFVGDSLLAAAFCAYLGFFEYAHRQKLVDEWRGILKVERVRYRADLSFVDFLSLPSERLNWVACGLPPDDLSIQNAIILKRFLRYPLIIDPAGQATNFLTQLMAAKKLTKTSFTDQNFLKALESSLRFGTTMLIQDVEKVDPILNSVLNRETHKLGGRELITVGDAEIDLSPAFLLYLATRDPTAQFTPDLCSRVTIVNFTLTPSSLVNQCLNLILKSERPDVDKRRTDMLKLQGEFKVKIRELEDGLLQALSNVKGNILDDDAVLATMENLKQQAAEVEHEAARTEDVMAEVEKTSNMYLVWALAAGRIYFMLLNLSVVSFLYQYDLRFFLSILSDTLRHPDLEKVGANDYQARLDFLMEKLFSTAYQRLAPGLRYADRLVVGLEMTHIRAEIDLDGSVSSAELQLLLEGTILKSNGEGEAEGLKAEERREWTEDLDGLINVEQMKALQKLAMLPFFADLEAQMQESRAKFKAMVQSQEPEKAIPAQLFAAGAQADDAGGEDVAFGVGRKMTKSRWLRSLREVLLVRALRPDRVSLLLSSLVEAVLGENFLAVPELTQATFYDLIKNQAAASVPVALVSSPGFDPSSKVTTLAAAYKQELTSIAMGSKEGFLLAEKAIGHASRQGHWVMFKNVHLSTKWLHGLEKQLYRMQGVHPNFRIFLTMEATPALPLNLMRVSYTFVFEPPSGVKASLLRSYALMNAENNATHAAKKTAGGAGADAGVIVERPPVVARTRLQFLLAFLHAVVLERRRYAPVGWCKMYEFSDADQVCALKIINSWVDAAAAIGKGGVPGDERMMNDFVAPERLPWDAIRTLLKQVCYGGRLDNPVDQKILSSLVDYLFQPAAFEASFPLNIMAGVEEADPVADTSSLPLQLCAPDLLKQAAAYEAWADQLWSVDSPTWLGFSAHAERLLATRQSLAAVGAWASVLLRGNEEAHDFQAIAKQGTAMASAASGRREREADAVARSLTRQLTQQMSSEVGGVPGSSWLTDLLPGVKAIVKMLPRTVPDLRRTEDTVRDPMFRCFERETTVARRLLATIHDSLAQLILVCQGETKLTNALRDLAQHISSSQVPPDWRKVFSSAPELTLAEWVEDFGRRLKHLMLVARSFGRDAVEETAGDAPVEPAELRAALTRQSDGGEISQRRVWLGGLLYPSAYLTATRQAVAQAKGWSLDDLAMEVQIGVRDPEDDQSFVITGVTVEGAAWDAQGSCLALTDSLKASVPPVAMRWWHKDEGPKFAFANKIPLDIPLFLNHSRTELVAFCKLPFPQDVCPDAWVQRGTSLFLWSDL</sequence>
<dbReference type="Gene3D" id="1.10.472.130">
    <property type="match status" value="1"/>
</dbReference>
<dbReference type="SMART" id="SM00382">
    <property type="entry name" value="AAA"/>
    <property type="match status" value="3"/>
</dbReference>
<proteinExistence type="inferred from homology"/>
<dbReference type="Pfam" id="PF18199">
    <property type="entry name" value="Dynein_C"/>
    <property type="match status" value="1"/>
</dbReference>
<dbReference type="FunFam" id="1.20.58.1120:FF:000013">
    <property type="entry name" value="Dynein heavy chain-like protein"/>
    <property type="match status" value="1"/>
</dbReference>
<keyword evidence="12" id="KW-0505">Motor protein</keyword>
<feature type="domain" description="AAA+ ATPase" evidence="16">
    <location>
        <begin position="2016"/>
        <end position="2159"/>
    </location>
</feature>
<dbReference type="FunFam" id="3.40.50.300:FF:000071">
    <property type="entry name" value="Cytoplasmic dynein heavy chain 1"/>
    <property type="match status" value="1"/>
</dbReference>
<evidence type="ECO:0000256" key="14">
    <source>
        <dbReference type="SAM" id="Coils"/>
    </source>
</evidence>
<dbReference type="VEuPathDB" id="ToxoDB:BESB_025910"/>
<dbReference type="GO" id="GO:0007018">
    <property type="term" value="P:microtubule-based movement"/>
    <property type="evidence" value="ECO:0007669"/>
    <property type="project" value="InterPro"/>
</dbReference>
<dbReference type="InterPro" id="IPR027417">
    <property type="entry name" value="P-loop_NTPase"/>
</dbReference>
<dbReference type="SUPFAM" id="SSF52540">
    <property type="entry name" value="P-loop containing nucleoside triphosphate hydrolases"/>
    <property type="match status" value="4"/>
</dbReference>
<dbReference type="InterPro" id="IPR041466">
    <property type="entry name" value="Dynein_AAA5_ext"/>
</dbReference>
<keyword evidence="8" id="KW-0547">Nucleotide-binding</keyword>
<dbReference type="InterPro" id="IPR042222">
    <property type="entry name" value="Dynein_2_N"/>
</dbReference>
<dbReference type="GO" id="GO:0045505">
    <property type="term" value="F:dynein intermediate chain binding"/>
    <property type="evidence" value="ECO:0007669"/>
    <property type="project" value="InterPro"/>
</dbReference>
<dbReference type="GO" id="GO:0005524">
    <property type="term" value="F:ATP binding"/>
    <property type="evidence" value="ECO:0007669"/>
    <property type="project" value="UniProtKB-KW"/>
</dbReference>
<feature type="compositionally biased region" description="Low complexity" evidence="15">
    <location>
        <begin position="74"/>
        <end position="95"/>
    </location>
</feature>
<dbReference type="Pfam" id="PF12780">
    <property type="entry name" value="AAA_8"/>
    <property type="match status" value="1"/>
</dbReference>
<dbReference type="KEGG" id="bbes:BESB_025910"/>
<evidence type="ECO:0000256" key="11">
    <source>
        <dbReference type="ARBA" id="ARBA00023054"/>
    </source>
</evidence>
<dbReference type="EMBL" id="NWUJ01000014">
    <property type="protein sequence ID" value="PFH31617.1"/>
    <property type="molecule type" value="Genomic_DNA"/>
</dbReference>
<dbReference type="Gene3D" id="1.20.140.100">
    <property type="entry name" value="Dynein heavy chain, N-terminal domain 2"/>
    <property type="match status" value="1"/>
</dbReference>
<evidence type="ECO:0000256" key="7">
    <source>
        <dbReference type="ARBA" id="ARBA00022737"/>
    </source>
</evidence>
<evidence type="ECO:0000256" key="4">
    <source>
        <dbReference type="ARBA" id="ARBA00022197"/>
    </source>
</evidence>
<dbReference type="GO" id="GO:0051959">
    <property type="term" value="F:dynein light intermediate chain binding"/>
    <property type="evidence" value="ECO:0007669"/>
    <property type="project" value="InterPro"/>
</dbReference>
<dbReference type="Pfam" id="PF03028">
    <property type="entry name" value="Dynein_heavy"/>
    <property type="match status" value="1"/>
</dbReference>
<comment type="caution">
    <text evidence="17">The sequence shown here is derived from an EMBL/GenBank/DDBJ whole genome shotgun (WGS) entry which is preliminary data.</text>
</comment>
<dbReference type="FunFam" id="1.20.920.20:FF:000002">
    <property type="entry name" value="Cytoplasmic dynein 1 heavy chain"/>
    <property type="match status" value="1"/>
</dbReference>
<dbReference type="Gene3D" id="1.20.920.20">
    <property type="match status" value="1"/>
</dbReference>
<dbReference type="Gene3D" id="3.10.490.20">
    <property type="match status" value="1"/>
</dbReference>
<dbReference type="InterPro" id="IPR035706">
    <property type="entry name" value="AAA_9"/>
</dbReference>